<gene>
    <name evidence="2" type="ORF">EI16_12175</name>
</gene>
<keyword evidence="1" id="KW-0472">Membrane</keyword>
<dbReference type="STRING" id="28885.EI16_12175"/>
<dbReference type="Proteomes" id="UP000027341">
    <property type="component" value="Unassembled WGS sequence"/>
</dbReference>
<feature type="transmembrane region" description="Helical" evidence="1">
    <location>
        <begin position="84"/>
        <end position="108"/>
    </location>
</feature>
<keyword evidence="3" id="KW-1185">Reference proteome</keyword>
<dbReference type="AlphaFoldDB" id="A0A066ZQW0"/>
<comment type="caution">
    <text evidence="2">The sequence shown here is derived from an EMBL/GenBank/DDBJ whole genome shotgun (WGS) entry which is preliminary data.</text>
</comment>
<protein>
    <submittedName>
        <fullName evidence="2">Uncharacterized protein</fullName>
    </submittedName>
</protein>
<dbReference type="EMBL" id="JMIU01000002">
    <property type="protein sequence ID" value="KDN94649.1"/>
    <property type="molecule type" value="Genomic_DNA"/>
</dbReference>
<keyword evidence="1" id="KW-0812">Transmembrane</keyword>
<name>A0A066ZQW0_HYDMR</name>
<keyword evidence="1" id="KW-1133">Transmembrane helix</keyword>
<evidence type="ECO:0000313" key="3">
    <source>
        <dbReference type="Proteomes" id="UP000027341"/>
    </source>
</evidence>
<evidence type="ECO:0000256" key="1">
    <source>
        <dbReference type="SAM" id="Phobius"/>
    </source>
</evidence>
<evidence type="ECO:0000313" key="2">
    <source>
        <dbReference type="EMBL" id="KDN94649.1"/>
    </source>
</evidence>
<accession>A0A066ZQW0</accession>
<feature type="transmembrane region" description="Helical" evidence="1">
    <location>
        <begin position="20"/>
        <end position="38"/>
    </location>
</feature>
<sequence>MEQQKGTTVELKSPSSLMSSFFALLIIIALIASMFLLVPFAESRFQGYFIFLSEEPALWLFLGIVLTAVFFASGMTLSSSWLSYLSFFLSGVVMFNIAFSAVVGSDVYRKEVAKYKSEVIADIGKEYHLNTDGIDGLSCVAGEWNYRIGGTWQRYIPTVSCQKNRGFAARFNEKWPYSKSSSPYAQ</sequence>
<reference evidence="2 3" key="1">
    <citation type="submission" date="2014-04" db="EMBL/GenBank/DDBJ databases">
        <title>Draft genome sequence of Hydrogenovibrio marinus MH-110, a model organism for aerobic H2 metabolism.</title>
        <authorList>
            <person name="Cha H.J."/>
            <person name="Jo B.H."/>
            <person name="Hwang B.H."/>
        </authorList>
    </citation>
    <scope>NUCLEOTIDE SEQUENCE [LARGE SCALE GENOMIC DNA]</scope>
    <source>
        <strain evidence="2 3">MH-110</strain>
    </source>
</reference>
<proteinExistence type="predicted"/>
<feature type="transmembrane region" description="Helical" evidence="1">
    <location>
        <begin position="58"/>
        <end position="78"/>
    </location>
</feature>
<organism evidence="2 3">
    <name type="scientific">Hydrogenovibrio marinus</name>
    <dbReference type="NCBI Taxonomy" id="28885"/>
    <lineage>
        <taxon>Bacteria</taxon>
        <taxon>Pseudomonadati</taxon>
        <taxon>Pseudomonadota</taxon>
        <taxon>Gammaproteobacteria</taxon>
        <taxon>Thiotrichales</taxon>
        <taxon>Piscirickettsiaceae</taxon>
        <taxon>Hydrogenovibrio</taxon>
    </lineage>
</organism>